<reference evidence="4" key="5">
    <citation type="submission" date="2018-04" db="UniProtKB">
        <authorList>
            <consortium name="EnsemblFungi"/>
        </authorList>
    </citation>
    <scope>IDENTIFICATION</scope>
    <source>
        <strain evidence="4">R3-111a-1</strain>
    </source>
</reference>
<reference evidence="3" key="3">
    <citation type="submission" date="2010-09" db="EMBL/GenBank/DDBJ databases">
        <title>Annotation of Gaeumannomyces graminis var. tritici R3-111a-1.</title>
        <authorList>
            <consortium name="The Broad Institute Genome Sequencing Platform"/>
            <person name="Ma L.-J."/>
            <person name="Dead R."/>
            <person name="Young S.K."/>
            <person name="Zeng Q."/>
            <person name="Gargeya S."/>
            <person name="Fitzgerald M."/>
            <person name="Haas B."/>
            <person name="Abouelleil A."/>
            <person name="Alvarado L."/>
            <person name="Arachchi H.M."/>
            <person name="Berlin A."/>
            <person name="Brown A."/>
            <person name="Chapman S.B."/>
            <person name="Chen Z."/>
            <person name="Dunbar C."/>
            <person name="Freedman E."/>
            <person name="Gearin G."/>
            <person name="Gellesch M."/>
            <person name="Goldberg J."/>
            <person name="Griggs A."/>
            <person name="Gujja S."/>
            <person name="Heiman D."/>
            <person name="Howarth C."/>
            <person name="Larson L."/>
            <person name="Lui A."/>
            <person name="MacDonald P.J.P."/>
            <person name="Mehta T."/>
            <person name="Montmayeur A."/>
            <person name="Murphy C."/>
            <person name="Neiman D."/>
            <person name="Pearson M."/>
            <person name="Priest M."/>
            <person name="Roberts A."/>
            <person name="Saif S."/>
            <person name="Shea T."/>
            <person name="Shenoy N."/>
            <person name="Sisk P."/>
            <person name="Stolte C."/>
            <person name="Sykes S."/>
            <person name="Yandava C."/>
            <person name="Wortman J."/>
            <person name="Nusbaum C."/>
            <person name="Birren B."/>
        </authorList>
    </citation>
    <scope>NUCLEOTIDE SEQUENCE</scope>
    <source>
        <strain evidence="3">R3-111a-1</strain>
    </source>
</reference>
<dbReference type="RefSeq" id="XP_009220812.1">
    <property type="nucleotide sequence ID" value="XM_009222548.1"/>
</dbReference>
<dbReference type="Proteomes" id="UP000006039">
    <property type="component" value="Unassembled WGS sequence"/>
</dbReference>
<dbReference type="OrthoDB" id="4773720at2759"/>
<feature type="signal peptide" evidence="2">
    <location>
        <begin position="1"/>
        <end position="20"/>
    </location>
</feature>
<keyword evidence="2" id="KW-0732">Signal</keyword>
<gene>
    <name evidence="4" type="primary">20345209</name>
    <name evidence="3" type="ORF">GGTG_04751</name>
</gene>
<reference evidence="4" key="4">
    <citation type="journal article" date="2015" name="G3 (Bethesda)">
        <title>Genome sequences of three phytopathogenic species of the Magnaporthaceae family of fungi.</title>
        <authorList>
            <person name="Okagaki L.H."/>
            <person name="Nunes C.C."/>
            <person name="Sailsbery J."/>
            <person name="Clay B."/>
            <person name="Brown D."/>
            <person name="John T."/>
            <person name="Oh Y."/>
            <person name="Young N."/>
            <person name="Fitzgerald M."/>
            <person name="Haas B.J."/>
            <person name="Zeng Q."/>
            <person name="Young S."/>
            <person name="Adiconis X."/>
            <person name="Fan L."/>
            <person name="Levin J.Z."/>
            <person name="Mitchell T.K."/>
            <person name="Okubara P.A."/>
            <person name="Farman M.L."/>
            <person name="Kohn L.M."/>
            <person name="Birren B."/>
            <person name="Ma L.-J."/>
            <person name="Dean R.A."/>
        </authorList>
    </citation>
    <scope>NUCLEOTIDE SEQUENCE</scope>
    <source>
        <strain evidence="4">R3-111a-1</strain>
    </source>
</reference>
<keyword evidence="5" id="KW-1185">Reference proteome</keyword>
<evidence type="ECO:0000313" key="5">
    <source>
        <dbReference type="Proteomes" id="UP000006039"/>
    </source>
</evidence>
<evidence type="ECO:0000313" key="4">
    <source>
        <dbReference type="EnsemblFungi" id="EJT79667"/>
    </source>
</evidence>
<name>J3NU02_GAET3</name>
<dbReference type="eggNOG" id="ENOG502T6D7">
    <property type="taxonomic scope" value="Eukaryota"/>
</dbReference>
<feature type="chain" id="PRO_5015094420" evidence="2">
    <location>
        <begin position="21"/>
        <end position="209"/>
    </location>
</feature>
<dbReference type="GeneID" id="20345209"/>
<reference evidence="5" key="1">
    <citation type="submission" date="2010-07" db="EMBL/GenBank/DDBJ databases">
        <title>The genome sequence of Gaeumannomyces graminis var. tritici strain R3-111a-1.</title>
        <authorList>
            <consortium name="The Broad Institute Genome Sequencing Platform"/>
            <person name="Ma L.-J."/>
            <person name="Dead R."/>
            <person name="Young S."/>
            <person name="Zeng Q."/>
            <person name="Koehrsen M."/>
            <person name="Alvarado L."/>
            <person name="Berlin A."/>
            <person name="Chapman S.B."/>
            <person name="Chen Z."/>
            <person name="Freedman E."/>
            <person name="Gellesch M."/>
            <person name="Goldberg J."/>
            <person name="Griggs A."/>
            <person name="Gujja S."/>
            <person name="Heilman E.R."/>
            <person name="Heiman D."/>
            <person name="Hepburn T."/>
            <person name="Howarth C."/>
            <person name="Jen D."/>
            <person name="Larson L."/>
            <person name="Mehta T."/>
            <person name="Neiman D."/>
            <person name="Pearson M."/>
            <person name="Roberts A."/>
            <person name="Saif S."/>
            <person name="Shea T."/>
            <person name="Shenoy N."/>
            <person name="Sisk P."/>
            <person name="Stolte C."/>
            <person name="Sykes S."/>
            <person name="Walk T."/>
            <person name="White J."/>
            <person name="Yandava C."/>
            <person name="Haas B."/>
            <person name="Nusbaum C."/>
            <person name="Birren B."/>
        </authorList>
    </citation>
    <scope>NUCLEOTIDE SEQUENCE [LARGE SCALE GENOMIC DNA]</scope>
    <source>
        <strain evidence="5">R3-111a-1</strain>
    </source>
</reference>
<organism evidence="3">
    <name type="scientific">Gaeumannomyces tritici (strain R3-111a-1)</name>
    <name type="common">Wheat and barley take-all root rot fungus</name>
    <name type="synonym">Gaeumannomyces graminis var. tritici</name>
    <dbReference type="NCBI Taxonomy" id="644352"/>
    <lineage>
        <taxon>Eukaryota</taxon>
        <taxon>Fungi</taxon>
        <taxon>Dikarya</taxon>
        <taxon>Ascomycota</taxon>
        <taxon>Pezizomycotina</taxon>
        <taxon>Sordariomycetes</taxon>
        <taxon>Sordariomycetidae</taxon>
        <taxon>Magnaporthales</taxon>
        <taxon>Magnaporthaceae</taxon>
        <taxon>Gaeumannomyces</taxon>
    </lineage>
</organism>
<proteinExistence type="predicted"/>
<protein>
    <submittedName>
        <fullName evidence="3 4">Uncharacterized protein</fullName>
    </submittedName>
</protein>
<feature type="compositionally biased region" description="Low complexity" evidence="1">
    <location>
        <begin position="108"/>
        <end position="121"/>
    </location>
</feature>
<sequence length="209" mass="21986">MHFRVAVVLAAALAASTAAGQNCPVVTKTELAASCGRRCSNPDCMLVTTIQNPCNCPRAVPTATLIAPCQAECPYNGCGLEVRTLNQPCQPTTTSTSTSRKTSRSTTRRATPTTTTSQSVSWGITLLPPPVTSTTKTTPQPAACPTVTQITRPNGCEAIRCPVPNCVQQEQLVVPCGCSGPRTLLEVRGCQTACPEGCMTRTQTVSERC</sequence>
<evidence type="ECO:0000256" key="1">
    <source>
        <dbReference type="SAM" id="MobiDB-lite"/>
    </source>
</evidence>
<dbReference type="VEuPathDB" id="FungiDB:GGTG_04751"/>
<evidence type="ECO:0000256" key="2">
    <source>
        <dbReference type="SAM" id="SignalP"/>
    </source>
</evidence>
<accession>J3NU02</accession>
<dbReference type="HOGENOM" id="CLU_1305317_0_0_1"/>
<feature type="region of interest" description="Disordered" evidence="1">
    <location>
        <begin position="89"/>
        <end position="125"/>
    </location>
</feature>
<reference evidence="3" key="2">
    <citation type="submission" date="2010-07" db="EMBL/GenBank/DDBJ databases">
        <authorList>
            <consortium name="The Broad Institute Genome Sequencing Platform"/>
            <consortium name="Broad Institute Genome Sequencing Center for Infectious Disease"/>
            <person name="Ma L.-J."/>
            <person name="Dead R."/>
            <person name="Young S."/>
            <person name="Zeng Q."/>
            <person name="Koehrsen M."/>
            <person name="Alvarado L."/>
            <person name="Berlin A."/>
            <person name="Chapman S.B."/>
            <person name="Chen Z."/>
            <person name="Freedman E."/>
            <person name="Gellesch M."/>
            <person name="Goldberg J."/>
            <person name="Griggs A."/>
            <person name="Gujja S."/>
            <person name="Heilman E.R."/>
            <person name="Heiman D."/>
            <person name="Hepburn T."/>
            <person name="Howarth C."/>
            <person name="Jen D."/>
            <person name="Larson L."/>
            <person name="Mehta T."/>
            <person name="Neiman D."/>
            <person name="Pearson M."/>
            <person name="Roberts A."/>
            <person name="Saif S."/>
            <person name="Shea T."/>
            <person name="Shenoy N."/>
            <person name="Sisk P."/>
            <person name="Stolte C."/>
            <person name="Sykes S."/>
            <person name="Walk T."/>
            <person name="White J."/>
            <person name="Yandava C."/>
            <person name="Haas B."/>
            <person name="Nusbaum C."/>
            <person name="Birren B."/>
        </authorList>
    </citation>
    <scope>NUCLEOTIDE SEQUENCE</scope>
    <source>
        <strain evidence="3">R3-111a-1</strain>
    </source>
</reference>
<dbReference type="EnsemblFungi" id="EJT79667">
    <property type="protein sequence ID" value="EJT79667"/>
    <property type="gene ID" value="GGTG_04751"/>
</dbReference>
<dbReference type="EMBL" id="GL385396">
    <property type="protein sequence ID" value="EJT79667.1"/>
    <property type="molecule type" value="Genomic_DNA"/>
</dbReference>
<dbReference type="AlphaFoldDB" id="J3NU02"/>
<evidence type="ECO:0000313" key="3">
    <source>
        <dbReference type="EMBL" id="EJT79667.1"/>
    </source>
</evidence>